<gene>
    <name evidence="1" type="ORF">WBA_LOCUS10079</name>
</gene>
<protein>
    <submittedName>
        <fullName evidence="1">Uncharacterized protein</fullName>
    </submittedName>
</protein>
<proteinExistence type="predicted"/>
<sequence length="38" mass="4318">MTYRRLGGGVGVVRLDHDQYVPFNLDPDLTPFDDPPLM</sequence>
<name>A0A3P7EF82_WUCBA</name>
<evidence type="ECO:0000313" key="2">
    <source>
        <dbReference type="Proteomes" id="UP000270924"/>
    </source>
</evidence>
<dbReference type="AlphaFoldDB" id="A0A3P7EF82"/>
<organism evidence="1 2">
    <name type="scientific">Wuchereria bancrofti</name>
    <dbReference type="NCBI Taxonomy" id="6293"/>
    <lineage>
        <taxon>Eukaryota</taxon>
        <taxon>Metazoa</taxon>
        <taxon>Ecdysozoa</taxon>
        <taxon>Nematoda</taxon>
        <taxon>Chromadorea</taxon>
        <taxon>Rhabditida</taxon>
        <taxon>Spirurina</taxon>
        <taxon>Spiruromorpha</taxon>
        <taxon>Filarioidea</taxon>
        <taxon>Onchocercidae</taxon>
        <taxon>Wuchereria</taxon>
    </lineage>
</organism>
<accession>A0A3P7EF82</accession>
<evidence type="ECO:0000313" key="1">
    <source>
        <dbReference type="EMBL" id="VDM18346.1"/>
    </source>
</evidence>
<dbReference type="EMBL" id="UYWW01011047">
    <property type="protein sequence ID" value="VDM18346.1"/>
    <property type="molecule type" value="Genomic_DNA"/>
</dbReference>
<dbReference type="InParanoid" id="A0A3P7EF82"/>
<dbReference type="Proteomes" id="UP000270924">
    <property type="component" value="Unassembled WGS sequence"/>
</dbReference>
<reference evidence="1 2" key="1">
    <citation type="submission" date="2018-11" db="EMBL/GenBank/DDBJ databases">
        <authorList>
            <consortium name="Pathogen Informatics"/>
        </authorList>
    </citation>
    <scope>NUCLEOTIDE SEQUENCE [LARGE SCALE GENOMIC DNA]</scope>
</reference>
<keyword evidence="2" id="KW-1185">Reference proteome</keyword>